<dbReference type="GO" id="GO:0009252">
    <property type="term" value="P:peptidoglycan biosynthetic process"/>
    <property type="evidence" value="ECO:0007669"/>
    <property type="project" value="UniProtKB-KW"/>
</dbReference>
<dbReference type="GO" id="GO:0008360">
    <property type="term" value="P:regulation of cell shape"/>
    <property type="evidence" value="ECO:0007669"/>
    <property type="project" value="UniProtKB-KW"/>
</dbReference>
<evidence type="ECO:0000313" key="12">
    <source>
        <dbReference type="EMBL" id="HJB79935.1"/>
    </source>
</evidence>
<feature type="domain" description="Peptidase S11 D-alanyl-D-alanine carboxypeptidase A N-terminal" evidence="11">
    <location>
        <begin position="114"/>
        <end position="339"/>
    </location>
</feature>
<proteinExistence type="inferred from homology"/>
<organism evidence="12 13">
    <name type="scientific">Candidatus Flavonifractor intestinigallinarum</name>
    <dbReference type="NCBI Taxonomy" id="2838586"/>
    <lineage>
        <taxon>Bacteria</taxon>
        <taxon>Bacillati</taxon>
        <taxon>Bacillota</taxon>
        <taxon>Clostridia</taxon>
        <taxon>Eubacteriales</taxon>
        <taxon>Oscillospiraceae</taxon>
        <taxon>Flavonifractor</taxon>
    </lineage>
</organism>
<evidence type="ECO:0000259" key="11">
    <source>
        <dbReference type="Pfam" id="PF00768"/>
    </source>
</evidence>
<dbReference type="InterPro" id="IPR001967">
    <property type="entry name" value="Peptidase_S11_N"/>
</dbReference>
<sequence>MDNQYPFSISEEERARRRAQRIAARRQRQRERRRRLLLRAVPAAALLCVAVGLLAFSTGGHAEDAGSGKAIRPVQVRHETGNTAQAAAVSLMTKAAPAISYAAVATEDTAQVGEELASQYAVVVDLGEGTILAQKNADAVISPASMTKILTVLVAAEEVANHGSLDDTVVIDFDITNYCYLNECSVAGFLKDEAVTVRDLFYGAILPSGADACLGLAKYVAGSQEDFVVLMNEKVEELGLSDTAHFANCIGLYDDANTCTVYDMAMILKAALDNELCRQVLTTKVYEIPASEAHPEGMVLSNWFLRKIEDHVPEGLEVLGAKTGFVDESGSCAASYAQLSGGGEYICVTGNAFSSWRCIKDHVQLYTTYLPGLEPVLE</sequence>
<keyword evidence="10" id="KW-0472">Membrane</keyword>
<feature type="active site" description="Proton acceptor" evidence="7">
    <location>
        <position position="148"/>
    </location>
</feature>
<dbReference type="PANTHER" id="PTHR21581">
    <property type="entry name" value="D-ALANYL-D-ALANINE CARBOXYPEPTIDASE"/>
    <property type="match status" value="1"/>
</dbReference>
<dbReference type="GO" id="GO:0009002">
    <property type="term" value="F:serine-type D-Ala-D-Ala carboxypeptidase activity"/>
    <property type="evidence" value="ECO:0007669"/>
    <property type="project" value="InterPro"/>
</dbReference>
<dbReference type="SUPFAM" id="SSF56601">
    <property type="entry name" value="beta-lactamase/transpeptidase-like"/>
    <property type="match status" value="1"/>
</dbReference>
<dbReference type="PRINTS" id="PR00725">
    <property type="entry name" value="DADACBPTASE1"/>
</dbReference>
<dbReference type="Proteomes" id="UP000823921">
    <property type="component" value="Unassembled WGS sequence"/>
</dbReference>
<evidence type="ECO:0000256" key="1">
    <source>
        <dbReference type="ARBA" id="ARBA00007164"/>
    </source>
</evidence>
<dbReference type="InterPro" id="IPR018044">
    <property type="entry name" value="Peptidase_S11"/>
</dbReference>
<reference evidence="12" key="2">
    <citation type="submission" date="2021-04" db="EMBL/GenBank/DDBJ databases">
        <authorList>
            <person name="Gilroy R."/>
        </authorList>
    </citation>
    <scope>NUCLEOTIDE SEQUENCE</scope>
    <source>
        <strain evidence="12">CHK192-8294</strain>
    </source>
</reference>
<keyword evidence="5" id="KW-0573">Peptidoglycan synthesis</keyword>
<reference evidence="12" key="1">
    <citation type="journal article" date="2021" name="PeerJ">
        <title>Extensive microbial diversity within the chicken gut microbiome revealed by metagenomics and culture.</title>
        <authorList>
            <person name="Gilroy R."/>
            <person name="Ravi A."/>
            <person name="Getino M."/>
            <person name="Pursley I."/>
            <person name="Horton D.L."/>
            <person name="Alikhan N.F."/>
            <person name="Baker D."/>
            <person name="Gharbi K."/>
            <person name="Hall N."/>
            <person name="Watson M."/>
            <person name="Adriaenssens E.M."/>
            <person name="Foster-Nyarko E."/>
            <person name="Jarju S."/>
            <person name="Secka A."/>
            <person name="Antonio M."/>
            <person name="Oren A."/>
            <person name="Chaudhuri R.R."/>
            <person name="La Ragione R."/>
            <person name="Hildebrand F."/>
            <person name="Pallen M.J."/>
        </authorList>
    </citation>
    <scope>NUCLEOTIDE SEQUENCE</scope>
    <source>
        <strain evidence="12">CHK192-8294</strain>
    </source>
</reference>
<evidence type="ECO:0000256" key="6">
    <source>
        <dbReference type="ARBA" id="ARBA00023316"/>
    </source>
</evidence>
<dbReference type="PANTHER" id="PTHR21581:SF6">
    <property type="entry name" value="TRAFFICKING PROTEIN PARTICLE COMPLEX SUBUNIT 12"/>
    <property type="match status" value="1"/>
</dbReference>
<evidence type="ECO:0000256" key="7">
    <source>
        <dbReference type="PIRSR" id="PIRSR618044-1"/>
    </source>
</evidence>
<dbReference type="EMBL" id="DWXO01000029">
    <property type="protein sequence ID" value="HJB79935.1"/>
    <property type="molecule type" value="Genomic_DNA"/>
</dbReference>
<evidence type="ECO:0000256" key="9">
    <source>
        <dbReference type="RuleBase" id="RU004016"/>
    </source>
</evidence>
<dbReference type="Gene3D" id="3.40.710.10">
    <property type="entry name" value="DD-peptidase/beta-lactamase superfamily"/>
    <property type="match status" value="1"/>
</dbReference>
<keyword evidence="2" id="KW-0732">Signal</keyword>
<evidence type="ECO:0000256" key="5">
    <source>
        <dbReference type="ARBA" id="ARBA00022984"/>
    </source>
</evidence>
<comment type="caution">
    <text evidence="12">The sequence shown here is derived from an EMBL/GenBank/DDBJ whole genome shotgun (WGS) entry which is preliminary data.</text>
</comment>
<name>A0A9D2MK81_9FIRM</name>
<dbReference type="Pfam" id="PF00768">
    <property type="entry name" value="Peptidase_S11"/>
    <property type="match status" value="1"/>
</dbReference>
<keyword evidence="10" id="KW-0812">Transmembrane</keyword>
<feature type="binding site" evidence="8">
    <location>
        <position position="322"/>
    </location>
    <ligand>
        <name>substrate</name>
    </ligand>
</feature>
<protein>
    <submittedName>
        <fullName evidence="12">Serine hydrolase</fullName>
    </submittedName>
</protein>
<comment type="similarity">
    <text evidence="1 9">Belongs to the peptidase S11 family.</text>
</comment>
<keyword evidence="6" id="KW-0961">Cell wall biogenesis/degradation</keyword>
<feature type="active site" evidence="7">
    <location>
        <position position="208"/>
    </location>
</feature>
<gene>
    <name evidence="12" type="ORF">H9712_03020</name>
</gene>
<accession>A0A9D2MK81</accession>
<dbReference type="GO" id="GO:0006508">
    <property type="term" value="P:proteolysis"/>
    <property type="evidence" value="ECO:0007669"/>
    <property type="project" value="InterPro"/>
</dbReference>
<keyword evidence="3 12" id="KW-0378">Hydrolase</keyword>
<evidence type="ECO:0000256" key="3">
    <source>
        <dbReference type="ARBA" id="ARBA00022801"/>
    </source>
</evidence>
<dbReference type="GO" id="GO:0071555">
    <property type="term" value="P:cell wall organization"/>
    <property type="evidence" value="ECO:0007669"/>
    <property type="project" value="UniProtKB-KW"/>
</dbReference>
<dbReference type="InterPro" id="IPR012338">
    <property type="entry name" value="Beta-lactam/transpept-like"/>
</dbReference>
<feature type="active site" description="Acyl-ester intermediate" evidence="7">
    <location>
        <position position="145"/>
    </location>
</feature>
<evidence type="ECO:0000313" key="13">
    <source>
        <dbReference type="Proteomes" id="UP000823921"/>
    </source>
</evidence>
<keyword evidence="4" id="KW-0133">Cell shape</keyword>
<evidence type="ECO:0000256" key="2">
    <source>
        <dbReference type="ARBA" id="ARBA00022729"/>
    </source>
</evidence>
<evidence type="ECO:0000256" key="10">
    <source>
        <dbReference type="SAM" id="Phobius"/>
    </source>
</evidence>
<evidence type="ECO:0000256" key="8">
    <source>
        <dbReference type="PIRSR" id="PIRSR618044-2"/>
    </source>
</evidence>
<keyword evidence="10" id="KW-1133">Transmembrane helix</keyword>
<evidence type="ECO:0000256" key="4">
    <source>
        <dbReference type="ARBA" id="ARBA00022960"/>
    </source>
</evidence>
<dbReference type="AlphaFoldDB" id="A0A9D2MK81"/>
<feature type="transmembrane region" description="Helical" evidence="10">
    <location>
        <begin position="36"/>
        <end position="56"/>
    </location>
</feature>